<name>A0A0D9YG72_9ORYZ</name>
<protein>
    <recommendedName>
        <fullName evidence="4">F-box domain-containing protein</fullName>
    </recommendedName>
</protein>
<reference evidence="2" key="2">
    <citation type="submission" date="2015-04" db="UniProtKB">
        <authorList>
            <consortium name="EnsemblPlants"/>
        </authorList>
    </citation>
    <scope>IDENTIFICATION</scope>
</reference>
<dbReference type="HOGENOM" id="CLU_065678_1_0_1"/>
<reference evidence="2" key="1">
    <citation type="submission" date="2013-08" db="EMBL/GenBank/DDBJ databases">
        <title>Oryza genome evolution.</title>
        <authorList>
            <person name="Wing R.A."/>
            <person name="Panaud O."/>
            <person name="Oliveira A.C."/>
        </authorList>
    </citation>
    <scope>NUCLEOTIDE SEQUENCE</scope>
</reference>
<accession>A0A0D9YG72</accession>
<reference evidence="2" key="3">
    <citation type="submission" date="2018-05" db="EMBL/GenBank/DDBJ databases">
        <title>OgluRS3 (Oryza glumaepatula Reference Sequence Version 3).</title>
        <authorList>
            <person name="Zhang J."/>
            <person name="Kudrna D."/>
            <person name="Lee S."/>
            <person name="Talag J."/>
            <person name="Welchert J."/>
            <person name="Wing R.A."/>
        </authorList>
    </citation>
    <scope>NUCLEOTIDE SEQUENCE [LARGE SCALE GENOMIC DNA]</scope>
</reference>
<evidence type="ECO:0000256" key="1">
    <source>
        <dbReference type="SAM" id="MobiDB-lite"/>
    </source>
</evidence>
<dbReference type="Proteomes" id="UP000026961">
    <property type="component" value="Chromosome 1"/>
</dbReference>
<dbReference type="EnsemblPlants" id="OGLUM01G38350.1">
    <property type="protein sequence ID" value="OGLUM01G38350.1"/>
    <property type="gene ID" value="OGLUM01G38350"/>
</dbReference>
<feature type="region of interest" description="Disordered" evidence="1">
    <location>
        <begin position="94"/>
        <end position="141"/>
    </location>
</feature>
<organism evidence="2">
    <name type="scientific">Oryza glumipatula</name>
    <dbReference type="NCBI Taxonomy" id="40148"/>
    <lineage>
        <taxon>Eukaryota</taxon>
        <taxon>Viridiplantae</taxon>
        <taxon>Streptophyta</taxon>
        <taxon>Embryophyta</taxon>
        <taxon>Tracheophyta</taxon>
        <taxon>Spermatophyta</taxon>
        <taxon>Magnoliopsida</taxon>
        <taxon>Liliopsida</taxon>
        <taxon>Poales</taxon>
        <taxon>Poaceae</taxon>
        <taxon>BOP clade</taxon>
        <taxon>Oryzoideae</taxon>
        <taxon>Oryzeae</taxon>
        <taxon>Oryzinae</taxon>
        <taxon>Oryza</taxon>
    </lineage>
</organism>
<evidence type="ECO:0008006" key="4">
    <source>
        <dbReference type="Google" id="ProtNLM"/>
    </source>
</evidence>
<dbReference type="Gramene" id="OGLUM01G38350.1">
    <property type="protein sequence ID" value="OGLUM01G38350.1"/>
    <property type="gene ID" value="OGLUM01G38350"/>
</dbReference>
<feature type="compositionally biased region" description="Low complexity" evidence="1">
    <location>
        <begin position="103"/>
        <end position="124"/>
    </location>
</feature>
<evidence type="ECO:0000313" key="3">
    <source>
        <dbReference type="Proteomes" id="UP000026961"/>
    </source>
</evidence>
<proteinExistence type="predicted"/>
<feature type="compositionally biased region" description="Basic and acidic residues" evidence="1">
    <location>
        <begin position="214"/>
        <end position="225"/>
    </location>
</feature>
<dbReference type="InterPro" id="IPR036047">
    <property type="entry name" value="F-box-like_dom_sf"/>
</dbReference>
<feature type="region of interest" description="Disordered" evidence="1">
    <location>
        <begin position="203"/>
        <end position="225"/>
    </location>
</feature>
<sequence>MSEPLHWEARRGMREPTTPPWGALPIVVPFLDPKSLAAASCVCTSWSAAFGADGLWFPSALGLLHLLGGAEARGPHSSPHRRRLFGLFHAASHGQQVKPPRLPSTTSPSPSTSSGPAATPSSPSQLPPETPDPRTFGVDTSDRNAALLPGERWSVRLTAVRAGAGLAPTAFVMVYAENKEMPAPPHHRHSLAWGAPHTWLQRARHEHSGGGGGDHGEHRGEPDYRPRFVSIDDGLRYLQQFLL</sequence>
<dbReference type="AlphaFoldDB" id="A0A0D9YG72"/>
<evidence type="ECO:0000313" key="2">
    <source>
        <dbReference type="EnsemblPlants" id="OGLUM01G38350.1"/>
    </source>
</evidence>
<keyword evidence="3" id="KW-1185">Reference proteome</keyword>
<dbReference type="SUPFAM" id="SSF81383">
    <property type="entry name" value="F-box domain"/>
    <property type="match status" value="1"/>
</dbReference>